<proteinExistence type="predicted"/>
<organism evidence="1 2">
    <name type="scientific">Burkholderia glumae</name>
    <name type="common">Pseudomonas glumae</name>
    <dbReference type="NCBI Taxonomy" id="337"/>
    <lineage>
        <taxon>Bacteria</taxon>
        <taxon>Pseudomonadati</taxon>
        <taxon>Pseudomonadota</taxon>
        <taxon>Betaproteobacteria</taxon>
        <taxon>Burkholderiales</taxon>
        <taxon>Burkholderiaceae</taxon>
        <taxon>Burkholderia</taxon>
    </lineage>
</organism>
<reference evidence="1 2" key="1">
    <citation type="submission" date="2020-12" db="EMBL/GenBank/DDBJ databases">
        <title>FDA dAtabase for Regulatory Grade micrObial Sequences (FDA-ARGOS): Supporting development and validation of Infectious Disease Dx tests.</title>
        <authorList>
            <person name="Minogue T."/>
            <person name="Wolcott M."/>
            <person name="Wasieloski L."/>
            <person name="Aguilar W."/>
            <person name="Moore D."/>
            <person name="Jaissle J."/>
            <person name="Tallon L."/>
            <person name="Sadzewicz L."/>
            <person name="Zhao X."/>
            <person name="Boylan J."/>
            <person name="Ott S."/>
            <person name="Bowen H."/>
            <person name="Vavikolanu K."/>
            <person name="Mehta A."/>
            <person name="Aluvathingal J."/>
            <person name="Nadendla S."/>
            <person name="Yan Y."/>
            <person name="Sichtig H."/>
        </authorList>
    </citation>
    <scope>NUCLEOTIDE SEQUENCE [LARGE SCALE GENOMIC DNA]</scope>
    <source>
        <strain evidence="1 2">FDAARGOS_949</strain>
    </source>
</reference>
<gene>
    <name evidence="1" type="ORF">I6H06_26855</name>
</gene>
<sequence>MEQDKLDTLLVTQVLILARLIQAEKNTNTTAGYYVPEAVKLVSQSRERILQMLSENHS</sequence>
<evidence type="ECO:0000313" key="1">
    <source>
        <dbReference type="EMBL" id="QPQ92673.1"/>
    </source>
</evidence>
<evidence type="ECO:0000313" key="2">
    <source>
        <dbReference type="Proteomes" id="UP000594892"/>
    </source>
</evidence>
<dbReference type="Proteomes" id="UP000594892">
    <property type="component" value="Chromosome 2"/>
</dbReference>
<dbReference type="EMBL" id="CP065601">
    <property type="protein sequence ID" value="QPQ92673.1"/>
    <property type="molecule type" value="Genomic_DNA"/>
</dbReference>
<name>A0AAP9Y218_BURGL</name>
<dbReference type="GeneID" id="45699143"/>
<protein>
    <submittedName>
        <fullName evidence="1">Uncharacterized protein</fullName>
    </submittedName>
</protein>
<dbReference type="RefSeq" id="WP_017432303.1">
    <property type="nucleotide sequence ID" value="NZ_CP033641.1"/>
</dbReference>
<accession>A0AAP9Y218</accession>
<dbReference type="AlphaFoldDB" id="A0AAP9Y218"/>